<dbReference type="OMA" id="CHHWRSV"/>
<reference evidence="3 4" key="1">
    <citation type="journal article" date="2009" name="Nature">
        <title>The Sorghum bicolor genome and the diversification of grasses.</title>
        <authorList>
            <person name="Paterson A.H."/>
            <person name="Bowers J.E."/>
            <person name="Bruggmann R."/>
            <person name="Dubchak I."/>
            <person name="Grimwood J."/>
            <person name="Gundlach H."/>
            <person name="Haberer G."/>
            <person name="Hellsten U."/>
            <person name="Mitros T."/>
            <person name="Poliakov A."/>
            <person name="Schmutz J."/>
            <person name="Spannagl M."/>
            <person name="Tang H."/>
            <person name="Wang X."/>
            <person name="Wicker T."/>
            <person name="Bharti A.K."/>
            <person name="Chapman J."/>
            <person name="Feltus F.A."/>
            <person name="Gowik U."/>
            <person name="Grigoriev I.V."/>
            <person name="Lyons E."/>
            <person name="Maher C.A."/>
            <person name="Martis M."/>
            <person name="Narechania A."/>
            <person name="Otillar R.P."/>
            <person name="Penning B.W."/>
            <person name="Salamov A.A."/>
            <person name="Wang Y."/>
            <person name="Zhang L."/>
            <person name="Carpita N.C."/>
            <person name="Freeling M."/>
            <person name="Gingle A.R."/>
            <person name="Hash C.T."/>
            <person name="Keller B."/>
            <person name="Klein P."/>
            <person name="Kresovich S."/>
            <person name="McCann M.C."/>
            <person name="Ming R."/>
            <person name="Peterson D.G."/>
            <person name="Mehboob-ur-Rahman"/>
            <person name="Ware D."/>
            <person name="Westhoff P."/>
            <person name="Mayer K.F."/>
            <person name="Messing J."/>
            <person name="Rokhsar D.S."/>
        </authorList>
    </citation>
    <scope>NUCLEOTIDE SEQUENCE [LARGE SCALE GENOMIC DNA]</scope>
    <source>
        <strain evidence="4">cv. BTx623</strain>
    </source>
</reference>
<dbReference type="PANTHER" id="PTHR33165:SF86">
    <property type="entry name" value="EXPRESSED PROTEIN"/>
    <property type="match status" value="1"/>
</dbReference>
<sequence>MPLGWSSLPADLVNRVADCLLATNDLDCYTDLRAVCHHWRSVTADPSQHDPRFRPSPQPSESFSVDKNHGDCPASRLPLIAAAGKCAAANRESVPGAENIFDKFSSDVDDDCRCYAVAAAGGDMLAVLKWRRHGVDVFKVDAAGNVVDSVKSIGSQALFLGVRCLVVDADYFPTVEPNCAYFQLTDQYLDQRYIYKFSIGRDYYHEEEPELVSAAMGNMRPTTLTQLLCNYTMDIPVPGHLLTWERRCSNLELECEDYIDYVDGDFDEYSWYQPYPDFDQYVSSDDDDYCPWF</sequence>
<feature type="domain" description="KIB1-4 beta-propeller" evidence="2">
    <location>
        <begin position="96"/>
        <end position="186"/>
    </location>
</feature>
<gene>
    <name evidence="3" type="ORF">SORBI_3003G425900</name>
</gene>
<evidence type="ECO:0000313" key="4">
    <source>
        <dbReference type="Proteomes" id="UP000000768"/>
    </source>
</evidence>
<name>A0A1W0W1B7_SORBI</name>
<dbReference type="InParanoid" id="A0A1W0W1B7"/>
<protein>
    <recommendedName>
        <fullName evidence="2">KIB1-4 beta-propeller domain-containing protein</fullName>
    </recommendedName>
</protein>
<dbReference type="EMBL" id="CM000762">
    <property type="protein sequence ID" value="OQU88199.1"/>
    <property type="molecule type" value="Genomic_DNA"/>
</dbReference>
<reference evidence="4" key="2">
    <citation type="journal article" date="2018" name="Plant J.">
        <title>The Sorghum bicolor reference genome: improved assembly, gene annotations, a transcriptome atlas, and signatures of genome organization.</title>
        <authorList>
            <person name="McCormick R.F."/>
            <person name="Truong S.K."/>
            <person name="Sreedasyam A."/>
            <person name="Jenkins J."/>
            <person name="Shu S."/>
            <person name="Sims D."/>
            <person name="Kennedy M."/>
            <person name="Amirebrahimi M."/>
            <person name="Weers B.D."/>
            <person name="McKinley B."/>
            <person name="Mattison A."/>
            <person name="Morishige D.T."/>
            <person name="Grimwood J."/>
            <person name="Schmutz J."/>
            <person name="Mullet J.E."/>
        </authorList>
    </citation>
    <scope>NUCLEOTIDE SEQUENCE [LARGE SCALE GENOMIC DNA]</scope>
    <source>
        <strain evidence="4">cv. BTx623</strain>
    </source>
</reference>
<dbReference type="PANTHER" id="PTHR33165">
    <property type="entry name" value="F-BOX DOMAIN CONTAINING PROTEIN-LIKE-RELATED"/>
    <property type="match status" value="1"/>
</dbReference>
<evidence type="ECO:0000313" key="3">
    <source>
        <dbReference type="EMBL" id="OQU88199.1"/>
    </source>
</evidence>
<dbReference type="AlphaFoldDB" id="A0A1W0W1B7"/>
<dbReference type="eggNOG" id="ENOG502R3DX">
    <property type="taxonomic scope" value="Eukaryota"/>
</dbReference>
<dbReference type="Pfam" id="PF03478">
    <property type="entry name" value="Beta-prop_KIB1-4"/>
    <property type="match status" value="1"/>
</dbReference>
<keyword evidence="4" id="KW-1185">Reference proteome</keyword>
<accession>A0A1W0W1B7</accession>
<proteinExistence type="predicted"/>
<evidence type="ECO:0000256" key="1">
    <source>
        <dbReference type="SAM" id="MobiDB-lite"/>
    </source>
</evidence>
<feature type="region of interest" description="Disordered" evidence="1">
    <location>
        <begin position="44"/>
        <end position="67"/>
    </location>
</feature>
<evidence type="ECO:0000259" key="2">
    <source>
        <dbReference type="Pfam" id="PF03478"/>
    </source>
</evidence>
<dbReference type="InterPro" id="IPR005174">
    <property type="entry name" value="KIB1-4_b-propeller"/>
</dbReference>
<dbReference type="Gramene" id="OQU88199">
    <property type="protein sequence ID" value="OQU88199"/>
    <property type="gene ID" value="SORBI_3003G425900"/>
</dbReference>
<dbReference type="Proteomes" id="UP000000768">
    <property type="component" value="Chromosome 3"/>
</dbReference>
<organism evidence="3 4">
    <name type="scientific">Sorghum bicolor</name>
    <name type="common">Sorghum</name>
    <name type="synonym">Sorghum vulgare</name>
    <dbReference type="NCBI Taxonomy" id="4558"/>
    <lineage>
        <taxon>Eukaryota</taxon>
        <taxon>Viridiplantae</taxon>
        <taxon>Streptophyta</taxon>
        <taxon>Embryophyta</taxon>
        <taxon>Tracheophyta</taxon>
        <taxon>Spermatophyta</taxon>
        <taxon>Magnoliopsida</taxon>
        <taxon>Liliopsida</taxon>
        <taxon>Poales</taxon>
        <taxon>Poaceae</taxon>
        <taxon>PACMAD clade</taxon>
        <taxon>Panicoideae</taxon>
        <taxon>Andropogonodae</taxon>
        <taxon>Andropogoneae</taxon>
        <taxon>Sorghinae</taxon>
        <taxon>Sorghum</taxon>
    </lineage>
</organism>